<feature type="transmembrane region" description="Helical" evidence="1">
    <location>
        <begin position="148"/>
        <end position="178"/>
    </location>
</feature>
<feature type="transmembrane region" description="Helical" evidence="1">
    <location>
        <begin position="258"/>
        <end position="282"/>
    </location>
</feature>
<evidence type="ECO:0000256" key="1">
    <source>
        <dbReference type="SAM" id="Phobius"/>
    </source>
</evidence>
<reference evidence="3 4" key="1">
    <citation type="submission" date="2020-06" db="EMBL/GenBank/DDBJ databases">
        <title>NJ-3-1, isolated from saline soil.</title>
        <authorList>
            <person name="Cui H.L."/>
            <person name="Shi X."/>
        </authorList>
    </citation>
    <scope>NUCLEOTIDE SEQUENCE [LARGE SCALE GENOMIC DNA]</scope>
    <source>
        <strain evidence="3 4">NJ-3-1</strain>
    </source>
</reference>
<keyword evidence="1" id="KW-0812">Transmembrane</keyword>
<feature type="transmembrane region" description="Helical" evidence="1">
    <location>
        <begin position="351"/>
        <end position="373"/>
    </location>
</feature>
<feature type="transmembrane region" description="Helical" evidence="1">
    <location>
        <begin position="61"/>
        <end position="86"/>
    </location>
</feature>
<dbReference type="OrthoDB" id="199846at2157"/>
<feature type="transmembrane region" description="Helical" evidence="1">
    <location>
        <begin position="198"/>
        <end position="217"/>
    </location>
</feature>
<dbReference type="EMBL" id="CP058579">
    <property type="protein sequence ID" value="QLG60308.1"/>
    <property type="molecule type" value="Genomic_DNA"/>
</dbReference>
<feature type="transmembrane region" description="Helical" evidence="1">
    <location>
        <begin position="314"/>
        <end position="339"/>
    </location>
</feature>
<evidence type="ECO:0000313" key="4">
    <source>
        <dbReference type="Proteomes" id="UP000509626"/>
    </source>
</evidence>
<sequence length="499" mass="51598">MLLQQYFFEAVSVVLTPEFLLLIAAASIIGIFLGSMPGVGPALTLALAFPFTFAMEPEMGLMLMAVLYGSTTYGGSVSAILINVPGTPGSAATLLDGYPLTRQGKAALAIGIATISSFIGAVIGLGFLALFAPILAELALILGPPEMFLLAVLGLATVSAVSRGSIFKGFAAAGFGVVVASIGSDPITGQVRFTAGTYYLQGGIDLVVMLIGLFAVSQTIDMAVSEKGLAEKSLFEGTVWDGVRESLGHKSAIIRSSIIGSVVGAIPGAGITTANFLSYIFAVNLSDDPESFGTGNPEGVIAAEAANNGSTMGALIPAMALAIPGGASAAVFIGAMMSYGITPGPNAFEGILPYVIYVSILLGNVVFLAVGLTSAKYVARVTTIRHDVVMASILSIALIGAFAVRSNILDVGVAISIGVLGYLMGEYGYSIVGFVLGFILGPIAERGFQRSMLLADGDYMVFTESWISIVLLITTLILFFSPIAIRIRQMISRESYDIA</sequence>
<feature type="transmembrane region" description="Helical" evidence="1">
    <location>
        <begin position="427"/>
        <end position="445"/>
    </location>
</feature>
<feature type="transmembrane region" description="Helical" evidence="1">
    <location>
        <begin position="465"/>
        <end position="485"/>
    </location>
</feature>
<evidence type="ECO:0000313" key="3">
    <source>
        <dbReference type="EMBL" id="QLG60308.1"/>
    </source>
</evidence>
<dbReference type="RefSeq" id="WP_179266894.1">
    <property type="nucleotide sequence ID" value="NZ_CP058579.1"/>
</dbReference>
<dbReference type="KEGG" id="halu:HUG12_00455"/>
<dbReference type="Pfam" id="PF01970">
    <property type="entry name" value="TctA"/>
    <property type="match status" value="1"/>
</dbReference>
<protein>
    <submittedName>
        <fullName evidence="3">Tripartite tricarboxylate transporter permease</fullName>
    </submittedName>
</protein>
<keyword evidence="4" id="KW-1185">Reference proteome</keyword>
<evidence type="ECO:0000259" key="2">
    <source>
        <dbReference type="Pfam" id="PF01970"/>
    </source>
</evidence>
<dbReference type="PANTHER" id="PTHR35342">
    <property type="entry name" value="TRICARBOXYLIC TRANSPORT PROTEIN"/>
    <property type="match status" value="1"/>
</dbReference>
<keyword evidence="1" id="KW-1133">Transmembrane helix</keyword>
<accession>A0A7D5L856</accession>
<feature type="transmembrane region" description="Helical" evidence="1">
    <location>
        <begin position="20"/>
        <end position="49"/>
    </location>
</feature>
<dbReference type="GeneID" id="56035884"/>
<gene>
    <name evidence="3" type="ORF">HUG12_00455</name>
</gene>
<dbReference type="InterPro" id="IPR002823">
    <property type="entry name" value="DUF112_TM"/>
</dbReference>
<organism evidence="3 4">
    <name type="scientific">Halorarum salinum</name>
    <dbReference type="NCBI Taxonomy" id="2743089"/>
    <lineage>
        <taxon>Archaea</taxon>
        <taxon>Methanobacteriati</taxon>
        <taxon>Methanobacteriota</taxon>
        <taxon>Stenosarchaea group</taxon>
        <taxon>Halobacteria</taxon>
        <taxon>Halobacteriales</taxon>
        <taxon>Haloferacaceae</taxon>
        <taxon>Halorarum</taxon>
    </lineage>
</organism>
<dbReference type="Proteomes" id="UP000509626">
    <property type="component" value="Chromosome"/>
</dbReference>
<keyword evidence="1" id="KW-0472">Membrane</keyword>
<feature type="domain" description="DUF112" evidence="2">
    <location>
        <begin position="20"/>
        <end position="436"/>
    </location>
</feature>
<proteinExistence type="predicted"/>
<feature type="transmembrane region" description="Helical" evidence="1">
    <location>
        <begin position="393"/>
        <end position="420"/>
    </location>
</feature>
<dbReference type="PANTHER" id="PTHR35342:SF5">
    <property type="entry name" value="TRICARBOXYLIC TRANSPORT PROTEIN"/>
    <property type="match status" value="1"/>
</dbReference>
<feature type="transmembrane region" description="Helical" evidence="1">
    <location>
        <begin position="106"/>
        <end position="136"/>
    </location>
</feature>
<name>A0A7D5L856_9EURY</name>
<dbReference type="AlphaFoldDB" id="A0A7D5L856"/>